<evidence type="ECO:0000256" key="10">
    <source>
        <dbReference type="RuleBase" id="RU003756"/>
    </source>
</evidence>
<evidence type="ECO:0000256" key="1">
    <source>
        <dbReference type="ARBA" id="ARBA00006271"/>
    </source>
</evidence>
<dbReference type="SUPFAM" id="SSF48334">
    <property type="entry name" value="DNA repair protein MutS, domain III"/>
    <property type="match status" value="1"/>
</dbReference>
<dbReference type="InterPro" id="IPR016151">
    <property type="entry name" value="DNA_mismatch_repair_MutS_N"/>
</dbReference>
<dbReference type="GO" id="GO:0005524">
    <property type="term" value="F:ATP binding"/>
    <property type="evidence" value="ECO:0007669"/>
    <property type="project" value="UniProtKB-UniRule"/>
</dbReference>
<dbReference type="Pfam" id="PF01624">
    <property type="entry name" value="MutS_I"/>
    <property type="match status" value="1"/>
</dbReference>
<evidence type="ECO:0000313" key="13">
    <source>
        <dbReference type="EMBL" id="SFQ39163.1"/>
    </source>
</evidence>
<feature type="binding site" evidence="9">
    <location>
        <begin position="638"/>
        <end position="645"/>
    </location>
    <ligand>
        <name>ATP</name>
        <dbReference type="ChEBI" id="CHEBI:30616"/>
    </ligand>
</feature>
<dbReference type="AlphaFoldDB" id="A0A1I5Y4N0"/>
<dbReference type="STRING" id="1227077.SAMN04515668_2223"/>
<evidence type="ECO:0000256" key="6">
    <source>
        <dbReference type="ARBA" id="ARBA00023125"/>
    </source>
</evidence>
<dbReference type="FunFam" id="3.40.50.300:FF:000870">
    <property type="entry name" value="MutS protein homolog 4"/>
    <property type="match status" value="1"/>
</dbReference>
<dbReference type="EMBL" id="FOXS01000002">
    <property type="protein sequence ID" value="SFQ39163.1"/>
    <property type="molecule type" value="Genomic_DNA"/>
</dbReference>
<dbReference type="InterPro" id="IPR007696">
    <property type="entry name" value="DNA_mismatch_repair_MutS_core"/>
</dbReference>
<reference evidence="14" key="1">
    <citation type="submission" date="2016-10" db="EMBL/GenBank/DDBJ databases">
        <authorList>
            <person name="Varghese N."/>
            <person name="Submissions S."/>
        </authorList>
    </citation>
    <scope>NUCLEOTIDE SEQUENCE [LARGE SCALE GENOMIC DNA]</scope>
    <source>
        <strain evidence="14">OR362-8,ATCC BAA-1266,JCM 13504</strain>
    </source>
</reference>
<dbReference type="InterPro" id="IPR005748">
    <property type="entry name" value="DNA_mismatch_repair_MutS"/>
</dbReference>
<evidence type="ECO:0000256" key="5">
    <source>
        <dbReference type="ARBA" id="ARBA00022840"/>
    </source>
</evidence>
<dbReference type="SUPFAM" id="SSF52540">
    <property type="entry name" value="P-loop containing nucleoside triphosphate hydrolases"/>
    <property type="match status" value="1"/>
</dbReference>
<dbReference type="HAMAP" id="MF_00096">
    <property type="entry name" value="MutS"/>
    <property type="match status" value="1"/>
</dbReference>
<dbReference type="Gene3D" id="3.40.1170.10">
    <property type="entry name" value="DNA repair protein MutS, domain I"/>
    <property type="match status" value="1"/>
</dbReference>
<evidence type="ECO:0000256" key="7">
    <source>
        <dbReference type="ARBA" id="ARBA00023204"/>
    </source>
</evidence>
<dbReference type="InterPro" id="IPR007860">
    <property type="entry name" value="DNA_mmatch_repair_MutS_con_dom"/>
</dbReference>
<dbReference type="FunFam" id="3.40.1170.10:FF:000001">
    <property type="entry name" value="DNA mismatch repair protein MutS"/>
    <property type="match status" value="1"/>
</dbReference>
<keyword evidence="14" id="KW-1185">Reference proteome</keyword>
<dbReference type="Gene3D" id="3.40.50.300">
    <property type="entry name" value="P-loop containing nucleotide triphosphate hydrolases"/>
    <property type="match status" value="1"/>
</dbReference>
<dbReference type="GO" id="GO:0030983">
    <property type="term" value="F:mismatched DNA binding"/>
    <property type="evidence" value="ECO:0007669"/>
    <property type="project" value="InterPro"/>
</dbReference>
<dbReference type="InterPro" id="IPR000432">
    <property type="entry name" value="DNA_mismatch_repair_MutS_C"/>
</dbReference>
<organism evidence="13 14">
    <name type="scientific">Hymenobacter arizonensis</name>
    <name type="common">Siccationidurans arizonensis</name>
    <dbReference type="NCBI Taxonomy" id="1227077"/>
    <lineage>
        <taxon>Bacteria</taxon>
        <taxon>Pseudomonadati</taxon>
        <taxon>Bacteroidota</taxon>
        <taxon>Cytophagia</taxon>
        <taxon>Cytophagales</taxon>
        <taxon>Hymenobacteraceae</taxon>
        <taxon>Hymenobacter</taxon>
    </lineage>
</organism>
<dbReference type="Proteomes" id="UP000199029">
    <property type="component" value="Unassembled WGS sequence"/>
</dbReference>
<evidence type="ECO:0000256" key="2">
    <source>
        <dbReference type="ARBA" id="ARBA00021982"/>
    </source>
</evidence>
<dbReference type="GO" id="GO:0006298">
    <property type="term" value="P:mismatch repair"/>
    <property type="evidence" value="ECO:0007669"/>
    <property type="project" value="UniProtKB-UniRule"/>
</dbReference>
<feature type="coiled-coil region" evidence="11">
    <location>
        <begin position="520"/>
        <end position="547"/>
    </location>
</feature>
<keyword evidence="4 9" id="KW-0227">DNA damage</keyword>
<evidence type="ECO:0000256" key="11">
    <source>
        <dbReference type="SAM" id="Coils"/>
    </source>
</evidence>
<dbReference type="InterPro" id="IPR027417">
    <property type="entry name" value="P-loop_NTPase"/>
</dbReference>
<evidence type="ECO:0000256" key="9">
    <source>
        <dbReference type="HAMAP-Rule" id="MF_00096"/>
    </source>
</evidence>
<dbReference type="Pfam" id="PF05192">
    <property type="entry name" value="MutS_III"/>
    <property type="match status" value="1"/>
</dbReference>
<dbReference type="SMART" id="SM00533">
    <property type="entry name" value="MUTSd"/>
    <property type="match status" value="1"/>
</dbReference>
<feature type="domain" description="DNA mismatch repair proteins mutS family" evidence="12">
    <location>
        <begin position="712"/>
        <end position="728"/>
    </location>
</feature>
<evidence type="ECO:0000256" key="3">
    <source>
        <dbReference type="ARBA" id="ARBA00022741"/>
    </source>
</evidence>
<comment type="similarity">
    <text evidence="1 9 10">Belongs to the DNA mismatch repair MutS family.</text>
</comment>
<dbReference type="SUPFAM" id="SSF55271">
    <property type="entry name" value="DNA repair protein MutS, domain I"/>
    <property type="match status" value="1"/>
</dbReference>
<keyword evidence="7 9" id="KW-0234">DNA repair</keyword>
<dbReference type="InterPro" id="IPR007695">
    <property type="entry name" value="DNA_mismatch_repair_MutS-lik_N"/>
</dbReference>
<keyword evidence="11" id="KW-0175">Coiled coil</keyword>
<dbReference type="PIRSF" id="PIRSF037677">
    <property type="entry name" value="DNA_mis_repair_Msh6"/>
    <property type="match status" value="1"/>
</dbReference>
<dbReference type="GO" id="GO:0003684">
    <property type="term" value="F:damaged DNA binding"/>
    <property type="evidence" value="ECO:0007669"/>
    <property type="project" value="UniProtKB-UniRule"/>
</dbReference>
<comment type="function">
    <text evidence="8 9">This protein is involved in the repair of mismatches in DNA. It is possible that it carries out the mismatch recognition step. This protein has a weak ATPase activity.</text>
</comment>
<dbReference type="Pfam" id="PF00488">
    <property type="entry name" value="MutS_V"/>
    <property type="match status" value="1"/>
</dbReference>
<dbReference type="SMART" id="SM00534">
    <property type="entry name" value="MUTSac"/>
    <property type="match status" value="1"/>
</dbReference>
<dbReference type="NCBIfam" id="NF003810">
    <property type="entry name" value="PRK05399.1"/>
    <property type="match status" value="1"/>
</dbReference>
<name>A0A1I5Y4N0_HYMAR</name>
<dbReference type="InterPro" id="IPR036187">
    <property type="entry name" value="DNA_mismatch_repair_MutS_sf"/>
</dbReference>
<keyword evidence="6 9" id="KW-0238">DNA-binding</keyword>
<dbReference type="InterPro" id="IPR017261">
    <property type="entry name" value="DNA_mismatch_repair_MutS/MSH"/>
</dbReference>
<keyword evidence="5 9" id="KW-0067">ATP-binding</keyword>
<dbReference type="PANTHER" id="PTHR11361:SF34">
    <property type="entry name" value="DNA MISMATCH REPAIR PROTEIN MSH1, MITOCHONDRIAL"/>
    <property type="match status" value="1"/>
</dbReference>
<dbReference type="PANTHER" id="PTHR11361">
    <property type="entry name" value="DNA MISMATCH REPAIR PROTEIN MUTS FAMILY MEMBER"/>
    <property type="match status" value="1"/>
</dbReference>
<dbReference type="NCBIfam" id="TIGR01070">
    <property type="entry name" value="mutS1"/>
    <property type="match status" value="1"/>
</dbReference>
<proteinExistence type="inferred from homology"/>
<keyword evidence="3 9" id="KW-0547">Nucleotide-binding</keyword>
<dbReference type="PROSITE" id="PS00486">
    <property type="entry name" value="DNA_MISMATCH_REPAIR_2"/>
    <property type="match status" value="1"/>
</dbReference>
<dbReference type="InterPro" id="IPR036678">
    <property type="entry name" value="MutS_con_dom_sf"/>
</dbReference>
<dbReference type="Gene3D" id="3.30.420.110">
    <property type="entry name" value="MutS, connector domain"/>
    <property type="match status" value="1"/>
</dbReference>
<evidence type="ECO:0000259" key="12">
    <source>
        <dbReference type="PROSITE" id="PS00486"/>
    </source>
</evidence>
<dbReference type="GO" id="GO:0005829">
    <property type="term" value="C:cytosol"/>
    <property type="evidence" value="ECO:0007669"/>
    <property type="project" value="TreeGrafter"/>
</dbReference>
<dbReference type="InterPro" id="IPR007861">
    <property type="entry name" value="DNA_mismatch_repair_MutS_clamp"/>
</dbReference>
<dbReference type="InterPro" id="IPR045076">
    <property type="entry name" value="MutS"/>
</dbReference>
<dbReference type="Pfam" id="PF05190">
    <property type="entry name" value="MutS_IV"/>
    <property type="match status" value="1"/>
</dbReference>
<protein>
    <recommendedName>
        <fullName evidence="2 9">DNA mismatch repair protein MutS</fullName>
    </recommendedName>
</protein>
<dbReference type="SUPFAM" id="SSF53150">
    <property type="entry name" value="DNA repair protein MutS, domain II"/>
    <property type="match status" value="1"/>
</dbReference>
<evidence type="ECO:0000256" key="4">
    <source>
        <dbReference type="ARBA" id="ARBA00022763"/>
    </source>
</evidence>
<dbReference type="GO" id="GO:0140664">
    <property type="term" value="F:ATP-dependent DNA damage sensor activity"/>
    <property type="evidence" value="ECO:0007669"/>
    <property type="project" value="InterPro"/>
</dbReference>
<gene>
    <name evidence="9" type="primary">mutS</name>
    <name evidence="13" type="ORF">SAMN04515668_2223</name>
</gene>
<sequence>MSATAAPKKQFVIKSVGPDHIAPGSPVDTPLMKQYYLLKQQHPGAVLLFRVGDFYETFGEDAVTASRILDITLTKRGGGTPNEIALAGFPHHALDNYLPKLVRAGQRVAICDQLEDPKQAKGLVKRGITELVTPGVSMHDNVLERRSNNYLAAIHFGKAEAGISFLDISTGEFLVAQGTLDYLGKLLQNFSPAEVLFCKKSRNEFEQHFGPDFCTYALDEWVFGNDYAHDTLTRHFKTTSLKGFGVDTLKEGIIAAGCILHYLAETKHSDLGHVASLGRLEEDKYVWLDRFTVRNLELVHAQHPGGVPLIDVLDQTLTPMGARLLRKWIVLPLKEVSQIQRRLDTVAALVADEELLADLTQHLRQINDLERLISKVAVRRVNPRELLQLARALEAIAPMRERLAASGVKALEKLADQLNPCANLRQEILAKIKPDAPLLTNQGGVLNPGIDAELDELRALAFSGKDYLLQLQQREQRSTGISSLKVAYNKVFGYYLEVTNAHKDKVPVEWIRKQTLVNAERYVTEELKTYEEKILNAEEQLFAIEQRIYTDLVLAALDFVPQIQQNARAIGVTDCLASFALTARQQRYVQPVVNDGTVLDIRAGRHPVIERQLPPGESYIPNDICLNQDEQQIVVITGPNMAGKSALLRQTALIVLLAQIGSFVPADAATVGIIDKIFTRVGASDNLSKGESTFMVEMTETASILNNLSDRSLVLMDEIGRGTSTYDGISIAWAIVEHLHNNPKAKAKTLFATHYHELNQLADDCPRVRNYNVAVKEADGRILFLRKLQAGGSEHSFGIHVARLAGMPTSVVLRANEIMHHLEVERTSAGAEDSVPTEFDDLLDNLSKSNGHRNAPPNLANAPEAAVGAEAVAAVPRPRATSAVATAPRPTVQLSMFEPSDPALERIRELLQHLDINTLTPIEALMKLNELKLTLGR</sequence>
<evidence type="ECO:0000313" key="14">
    <source>
        <dbReference type="Proteomes" id="UP000199029"/>
    </source>
</evidence>
<dbReference type="CDD" id="cd03284">
    <property type="entry name" value="ABC_MutS1"/>
    <property type="match status" value="1"/>
</dbReference>
<dbReference type="Pfam" id="PF05188">
    <property type="entry name" value="MutS_II"/>
    <property type="match status" value="1"/>
</dbReference>
<dbReference type="Gene3D" id="1.10.1420.10">
    <property type="match status" value="2"/>
</dbReference>
<accession>A0A1I5Y4N0</accession>
<evidence type="ECO:0000256" key="8">
    <source>
        <dbReference type="ARBA" id="ARBA00024647"/>
    </source>
</evidence>